<comment type="caution">
    <text evidence="2">The sequence shown here is derived from an EMBL/GenBank/DDBJ whole genome shotgun (WGS) entry which is preliminary data.</text>
</comment>
<evidence type="ECO:0000313" key="3">
    <source>
        <dbReference type="Proteomes" id="UP001631993"/>
    </source>
</evidence>
<dbReference type="Proteomes" id="UP001631993">
    <property type="component" value="Unassembled WGS sequence"/>
</dbReference>
<dbReference type="EMBL" id="JBJVNE010000029">
    <property type="protein sequence ID" value="MFM9652457.1"/>
    <property type="molecule type" value="Genomic_DNA"/>
</dbReference>
<gene>
    <name evidence="2" type="ORF">ACKI1S_40805</name>
</gene>
<organism evidence="2 3">
    <name type="scientific">Streptomyces galilaeus</name>
    <dbReference type="NCBI Taxonomy" id="33899"/>
    <lineage>
        <taxon>Bacteria</taxon>
        <taxon>Bacillati</taxon>
        <taxon>Actinomycetota</taxon>
        <taxon>Actinomycetes</taxon>
        <taxon>Kitasatosporales</taxon>
        <taxon>Streptomycetaceae</taxon>
        <taxon>Streptomyces</taxon>
    </lineage>
</organism>
<dbReference type="RefSeq" id="WP_369280531.1">
    <property type="nucleotide sequence ID" value="NZ_JBJVMW010000037.1"/>
</dbReference>
<evidence type="ECO:0000256" key="1">
    <source>
        <dbReference type="SAM" id="MobiDB-lite"/>
    </source>
</evidence>
<protein>
    <recommendedName>
        <fullName evidence="4">DNA primase/polymerase bifunctional N-terminal domain-containing protein</fullName>
    </recommendedName>
</protein>
<keyword evidence="3" id="KW-1185">Reference proteome</keyword>
<feature type="region of interest" description="Disordered" evidence="1">
    <location>
        <begin position="152"/>
        <end position="184"/>
    </location>
</feature>
<sequence length="184" mass="20573">MWNTAWMRSVEWLAAAATDPRECKRQWDHGTGTALLEAGRYWNVLSVPDELGLLAVNVLWHDLLRIPGPVLRHSKARRVGFFLPPGPGQQWIGAGIRHLGKGSWIPVPPPYRDTGHLEWIIPPDGNGTLHSPDRLEAALQQATTTLALLETDPQEVATRSTGRRLQHSQVNGQLDPALKDRAWR</sequence>
<accession>A0ABW9IWT7</accession>
<name>A0ABW9IWT7_STRGJ</name>
<evidence type="ECO:0000313" key="2">
    <source>
        <dbReference type="EMBL" id="MFM9652457.1"/>
    </source>
</evidence>
<proteinExistence type="predicted"/>
<reference evidence="2 3" key="1">
    <citation type="submission" date="2024-12" db="EMBL/GenBank/DDBJ databases">
        <title>Forecasting of Potato common scab and diversities of Pathogenic streptomyces spp. in china.</title>
        <authorList>
            <person name="Handique U."/>
            <person name="Wu J."/>
        </authorList>
    </citation>
    <scope>NUCLEOTIDE SEQUENCE [LARGE SCALE GENOMIC DNA]</scope>
    <source>
        <strain evidence="2 3">ZRIMU1585</strain>
    </source>
</reference>
<evidence type="ECO:0008006" key="4">
    <source>
        <dbReference type="Google" id="ProtNLM"/>
    </source>
</evidence>